<evidence type="ECO:0000256" key="1">
    <source>
        <dbReference type="SAM" id="MobiDB-lite"/>
    </source>
</evidence>
<reference evidence="3" key="1">
    <citation type="submission" date="2021-06" db="EMBL/GenBank/DDBJ databases">
        <title>Novel Mycoplasma species detected in California sea lions (Zalophus californianus) from the USA.</title>
        <authorList>
            <person name="Volokhov D.V."/>
            <person name="Furtak V.A."/>
            <person name="Zagorodnyaya T.A."/>
        </authorList>
    </citation>
    <scope>NUCLEOTIDE SEQUENCE [LARGE SCALE GENOMIC DNA]</scope>
    <source>
        <strain evidence="3">CSL 5346</strain>
    </source>
</reference>
<evidence type="ECO:0000256" key="2">
    <source>
        <dbReference type="SAM" id="SignalP"/>
    </source>
</evidence>
<feature type="compositionally biased region" description="Basic and acidic residues" evidence="1">
    <location>
        <begin position="134"/>
        <end position="159"/>
    </location>
</feature>
<feature type="compositionally biased region" description="Polar residues" evidence="1">
    <location>
        <begin position="60"/>
        <end position="72"/>
    </location>
</feature>
<feature type="compositionally biased region" description="Polar residues" evidence="1">
    <location>
        <begin position="114"/>
        <end position="124"/>
    </location>
</feature>
<evidence type="ECO:0000313" key="3">
    <source>
        <dbReference type="EMBL" id="MBU4692218.1"/>
    </source>
</evidence>
<accession>A0ABS6DPP1</accession>
<feature type="compositionally biased region" description="Polar residues" evidence="1">
    <location>
        <begin position="80"/>
        <end position="97"/>
    </location>
</feature>
<keyword evidence="4" id="KW-1185">Reference proteome</keyword>
<sequence length="1401" mass="161947">MKKTTKKFLFLTATFAITSSIGVIAISCQQNLSTSDINKNNKNNQNDLNTYIPKKLENAPKNTNENTSNQNTDSRENTDNKNSNSNEKIEDQNNSTILIPESNKPNKTEDENKNNSTIDSQPENPKNPESANDNNHDSHNNEPKQDSENKQDNEPENPKNPESTNENNNNNLDNNEHKQDSKNKQDNEPENPKQDSDTPKNNPDTNPRRDDNLEYGENHNISPIWHLETERNISEINTLNTNKNVFELYNKALSKRQLTSTNVTFDNKKYVNYRLLKSSFNNKNVIVEIASNAEINNTDTYKLKYLNGENSTEQEISLTPSSTNKYVLVANINTVTDNYKIKMLKVIRNNSEEVRFMSEGEYLLGKEIWKDSSKFKVTNEFKWSTWNSGNNIHSFAVTMQPVANNYTFPSKARLVWLTKNNELQSGEMSIEKKLRQYPYTAKLDITFNVSNIKKIMGIEVLGWNEHEWKWLGNISNKITIADQPSESESVQNLPSIYQVEKQDSNLNILVSNPGDFKNVKFEIKSTNPFINYSNIFEATKSGSSYNVNLSSLPKNVEEFIITRGVFDNEIKTYPFVSYVTFKNYQNQNKNYKITEFNIYKDETNKNLYGSIAFDFDSEDFKRFDNKSVELVFTRTPQEFEKIDTYYWNLFLKEQKVIVPFKKWNKFNLNGFYEEQLYTLKSVRIVESINLNEVISQDKFADSINSLSNKEFSYTFDYGKAKDDYLAGETQGETKDSLLIKDKNNEQKTIEYSLQNHYAAINYERENWYKAKVIENDNREKSQKLAENKFTLIHNGKQINTHFISPRELINNLKWNFNDNFTETTITKDISAFKNLNSHENDAIITLGFEFDPKQREITDLVEVEPFVRFEEGIRSAYWPVRNVSKSFVYLSVPYKKIKDSQILNDLNFEYLAIRHTANQQQNLKNLITSRYRFSAELKGNSLTFKIQCKSNDTKIFERIGDHYLSLNNSAFLGSSSLFIYYSDINNNTPITYEAIKPQNIKTIGLDHLNFEDSYKHKIPKLDGSSTRLYKEDKEKNVENARQRTFNFDKEKAGEGTWAIIGKVNPDNPNDYKFFVSTNQHVWGRFNPVESKIFDNPRFDTALPINRPEGGWSIHKADTRERFYPGIEWNDVKVKVDLINAFDNDSRFPDAKREFKNNYGDINVDEKWGTYSAHTNNSLSHADMVIGIADFKDIFNVFETRNGVVYYHNKSIDNISDDKDKSIRRVYDFFMTVKNLQTLKPSIHNLHLSSLSNLTWTLASFPVEAQYANHDTNNGKRYREYLIGNLTTPLSRLQYGGVSTSLPAIHVDSKLLDLNGGSSGTMLFDSEGNATSLYTETATTYGAAMVIDTQAGAFLGDGKTTQNPGSFYEKMRILSHLYPDLYDHKQFSELPNWVNEENKEQN</sequence>
<organism evidence="3 4">
    <name type="scientific">Mycoplasma zalophi</name>
    <dbReference type="NCBI Taxonomy" id="191287"/>
    <lineage>
        <taxon>Bacteria</taxon>
        <taxon>Bacillati</taxon>
        <taxon>Mycoplasmatota</taxon>
        <taxon>Mollicutes</taxon>
        <taxon>Mycoplasmataceae</taxon>
        <taxon>Mycoplasma</taxon>
    </lineage>
</organism>
<feature type="signal peptide" evidence="2">
    <location>
        <begin position="1"/>
        <end position="25"/>
    </location>
</feature>
<feature type="compositionally biased region" description="Low complexity" evidence="1">
    <location>
        <begin position="160"/>
        <end position="173"/>
    </location>
</feature>
<gene>
    <name evidence="3" type="ORF">KQ875_01240</name>
</gene>
<comment type="caution">
    <text evidence="3">The sequence shown here is derived from an EMBL/GenBank/DDBJ whole genome shotgun (WGS) entry which is preliminary data.</text>
</comment>
<name>A0ABS6DPP1_9MOLU</name>
<evidence type="ECO:0008006" key="5">
    <source>
        <dbReference type="Google" id="ProtNLM"/>
    </source>
</evidence>
<feature type="compositionally biased region" description="Basic and acidic residues" evidence="1">
    <location>
        <begin position="104"/>
        <end position="113"/>
    </location>
</feature>
<feature type="region of interest" description="Disordered" evidence="1">
    <location>
        <begin position="55"/>
        <end position="217"/>
    </location>
</feature>
<dbReference type="PROSITE" id="PS51257">
    <property type="entry name" value="PROKAR_LIPOPROTEIN"/>
    <property type="match status" value="1"/>
</dbReference>
<protein>
    <recommendedName>
        <fullName evidence="5">DUF31 domain-containing protein</fullName>
    </recommendedName>
</protein>
<feature type="compositionally biased region" description="Basic and acidic residues" evidence="1">
    <location>
        <begin position="174"/>
        <end position="198"/>
    </location>
</feature>
<feature type="chain" id="PRO_5045171186" description="DUF31 domain-containing protein" evidence="2">
    <location>
        <begin position="26"/>
        <end position="1401"/>
    </location>
</feature>
<proteinExistence type="predicted"/>
<evidence type="ECO:0000313" key="4">
    <source>
        <dbReference type="Proteomes" id="UP000718793"/>
    </source>
</evidence>
<dbReference type="Proteomes" id="UP000718793">
    <property type="component" value="Unassembled WGS sequence"/>
</dbReference>
<keyword evidence="2" id="KW-0732">Signal</keyword>
<dbReference type="EMBL" id="JAHMHH010000001">
    <property type="protein sequence ID" value="MBU4692218.1"/>
    <property type="molecule type" value="Genomic_DNA"/>
</dbReference>
<dbReference type="RefSeq" id="WP_216488595.1">
    <property type="nucleotide sequence ID" value="NZ_JAHMHH010000001.1"/>
</dbReference>